<dbReference type="InterPro" id="IPR036010">
    <property type="entry name" value="2Fe-2S_ferredoxin-like_sf"/>
</dbReference>
<evidence type="ECO:0000313" key="3">
    <source>
        <dbReference type="Proteomes" id="UP001596106"/>
    </source>
</evidence>
<dbReference type="Gene3D" id="3.10.20.30">
    <property type="match status" value="1"/>
</dbReference>
<gene>
    <name evidence="2" type="ORF">ACFPMF_06060</name>
</gene>
<organism evidence="2 3">
    <name type="scientific">Larkinella bovis</name>
    <dbReference type="NCBI Taxonomy" id="683041"/>
    <lineage>
        <taxon>Bacteria</taxon>
        <taxon>Pseudomonadati</taxon>
        <taxon>Bacteroidota</taxon>
        <taxon>Cytophagia</taxon>
        <taxon>Cytophagales</taxon>
        <taxon>Spirosomataceae</taxon>
        <taxon>Larkinella</taxon>
    </lineage>
</organism>
<dbReference type="RefSeq" id="WP_379842150.1">
    <property type="nucleotide sequence ID" value="NZ_JBHSMA010000001.1"/>
</dbReference>
<comment type="caution">
    <text evidence="2">The sequence shown here is derived from an EMBL/GenBank/DDBJ whole genome shotgun (WGS) entry which is preliminary data.</text>
</comment>
<dbReference type="PROSITE" id="PS51085">
    <property type="entry name" value="2FE2S_FER_2"/>
    <property type="match status" value="1"/>
</dbReference>
<evidence type="ECO:0000259" key="1">
    <source>
        <dbReference type="PROSITE" id="PS51085"/>
    </source>
</evidence>
<dbReference type="Proteomes" id="UP001596106">
    <property type="component" value="Unassembled WGS sequence"/>
</dbReference>
<protein>
    <recommendedName>
        <fullName evidence="1">2Fe-2S ferredoxin-type domain-containing protein</fullName>
    </recommendedName>
</protein>
<dbReference type="SUPFAM" id="SSF54292">
    <property type="entry name" value="2Fe-2S ferredoxin-like"/>
    <property type="match status" value="1"/>
</dbReference>
<evidence type="ECO:0000313" key="2">
    <source>
        <dbReference type="EMBL" id="MFC5408861.1"/>
    </source>
</evidence>
<keyword evidence="3" id="KW-1185">Reference proteome</keyword>
<dbReference type="InterPro" id="IPR012675">
    <property type="entry name" value="Beta-grasp_dom_sf"/>
</dbReference>
<accession>A0ABW0I5Q3</accession>
<dbReference type="EMBL" id="JBHSMA010000001">
    <property type="protein sequence ID" value="MFC5408861.1"/>
    <property type="molecule type" value="Genomic_DNA"/>
</dbReference>
<name>A0ABW0I5Q3_9BACT</name>
<reference evidence="3" key="1">
    <citation type="journal article" date="2019" name="Int. J. Syst. Evol. Microbiol.">
        <title>The Global Catalogue of Microorganisms (GCM) 10K type strain sequencing project: providing services to taxonomists for standard genome sequencing and annotation.</title>
        <authorList>
            <consortium name="The Broad Institute Genomics Platform"/>
            <consortium name="The Broad Institute Genome Sequencing Center for Infectious Disease"/>
            <person name="Wu L."/>
            <person name="Ma J."/>
        </authorList>
    </citation>
    <scope>NUCLEOTIDE SEQUENCE [LARGE SCALE GENOMIC DNA]</scope>
    <source>
        <strain evidence="3">CCUG 55250</strain>
    </source>
</reference>
<dbReference type="InterPro" id="IPR001041">
    <property type="entry name" value="2Fe-2S_ferredoxin-type"/>
</dbReference>
<dbReference type="InterPro" id="IPR006058">
    <property type="entry name" value="2Fe2S_fd_BS"/>
</dbReference>
<dbReference type="PROSITE" id="PS00197">
    <property type="entry name" value="2FE2S_FER_1"/>
    <property type="match status" value="1"/>
</dbReference>
<feature type="domain" description="2Fe-2S ferredoxin-type" evidence="1">
    <location>
        <begin position="9"/>
        <end position="85"/>
    </location>
</feature>
<sequence length="85" mass="9137">MGEPEIDTISFTLVYQGDEIPVQTYRNQYISLMSLISDTLQIPDFGLCCGMGSCGTCVVEIGGMRGLACEISVDASLANTRILIP</sequence>
<proteinExistence type="predicted"/>